<evidence type="ECO:0000313" key="2">
    <source>
        <dbReference type="EMBL" id="QCR03630.1"/>
    </source>
</evidence>
<dbReference type="AlphaFoldDB" id="A0A2U1U7I6"/>
<dbReference type="OrthoDB" id="6981197at2"/>
<dbReference type="EMBL" id="CP034036">
    <property type="protein sequence ID" value="QCR03630.1"/>
    <property type="molecule type" value="Genomic_DNA"/>
</dbReference>
<reference evidence="2 4" key="2">
    <citation type="submission" date="2018-11" db="EMBL/GenBank/DDBJ databases">
        <title>Genome sequences of Brenneria nigrifluens and Brenneria rubrifaciens.</title>
        <authorList>
            <person name="Poret-Peterson A.T."/>
            <person name="McClean A.E."/>
            <person name="Kluepfel D.A."/>
        </authorList>
    </citation>
    <scope>NUCLEOTIDE SEQUENCE [LARGE SCALE GENOMIC DNA]</scope>
    <source>
        <strain evidence="2 4">ATCC 13028</strain>
    </source>
</reference>
<accession>A0A2U1U7I6</accession>
<sequence length="149" mass="17372">MKADDAFFSINDFFNANKPKELNKADYIHAFFSQQGLPKDIIISLLNLISPVFEVVDEVLLLKDFYGRDEYNRHVQENSDKKTIQFWSNMLDLTSIFECDDYLMVKSFADDLAYVWNKKIETLGYQKIAVAKTYLEEDDESVYITIAIP</sequence>
<evidence type="ECO:0000313" key="4">
    <source>
        <dbReference type="Proteomes" id="UP000303847"/>
    </source>
</evidence>
<name>A0A2U1U7I6_9GAMM</name>
<organism evidence="1 3">
    <name type="scientific">Brenneria nigrifluens DSM 30175 = ATCC 13028</name>
    <dbReference type="NCBI Taxonomy" id="1121120"/>
    <lineage>
        <taxon>Bacteria</taxon>
        <taxon>Pseudomonadati</taxon>
        <taxon>Pseudomonadota</taxon>
        <taxon>Gammaproteobacteria</taxon>
        <taxon>Enterobacterales</taxon>
        <taxon>Pectobacteriaceae</taxon>
        <taxon>Brenneria</taxon>
    </lineage>
</organism>
<dbReference type="Proteomes" id="UP000295985">
    <property type="component" value="Unassembled WGS sequence"/>
</dbReference>
<evidence type="ECO:0000313" key="1">
    <source>
        <dbReference type="EMBL" id="PWC17623.1"/>
    </source>
</evidence>
<dbReference type="EMBL" id="QDKK01000074">
    <property type="protein sequence ID" value="PWC17623.1"/>
    <property type="molecule type" value="Genomic_DNA"/>
</dbReference>
<protein>
    <submittedName>
        <fullName evidence="1">Uncharacterized protein</fullName>
    </submittedName>
</protein>
<gene>
    <name evidence="1" type="ORF">DDT54_23045</name>
    <name evidence="2" type="ORF">EH206_05085</name>
</gene>
<dbReference type="Proteomes" id="UP000303847">
    <property type="component" value="Chromosome"/>
</dbReference>
<evidence type="ECO:0000313" key="3">
    <source>
        <dbReference type="Proteomes" id="UP000295985"/>
    </source>
</evidence>
<proteinExistence type="predicted"/>
<keyword evidence="4" id="KW-1185">Reference proteome</keyword>
<dbReference type="RefSeq" id="WP_009111735.1">
    <property type="nucleotide sequence ID" value="NZ_CP034036.1"/>
</dbReference>
<reference evidence="1 3" key="1">
    <citation type="submission" date="2018-04" db="EMBL/GenBank/DDBJ databases">
        <title>Brenneria corticis sp.nov.</title>
        <authorList>
            <person name="Li Y."/>
        </authorList>
    </citation>
    <scope>NUCLEOTIDE SEQUENCE [LARGE SCALE GENOMIC DNA]</scope>
    <source>
        <strain evidence="1 3">LMG 2694</strain>
    </source>
</reference>